<evidence type="ECO:0000256" key="3">
    <source>
        <dbReference type="ARBA" id="ARBA00022692"/>
    </source>
</evidence>
<feature type="transmembrane region" description="Helical" evidence="6">
    <location>
        <begin position="34"/>
        <end position="57"/>
    </location>
</feature>
<feature type="region of interest" description="Disordered" evidence="8">
    <location>
        <begin position="1"/>
        <end position="20"/>
    </location>
</feature>
<evidence type="ECO:0000313" key="11">
    <source>
        <dbReference type="EMBL" id="GAP65421.1"/>
    </source>
</evidence>
<feature type="domain" description="Band 7" evidence="9">
    <location>
        <begin position="58"/>
        <end position="219"/>
    </location>
</feature>
<dbReference type="RefSeq" id="WP_062535165.1">
    <property type="nucleotide sequence ID" value="NZ_DF970160.1"/>
</dbReference>
<dbReference type="HOGENOM" id="CLU_039173_1_0_6"/>
<proteinExistence type="inferred from homology"/>
<feature type="compositionally biased region" description="Low complexity" evidence="8">
    <location>
        <begin position="321"/>
        <end position="344"/>
    </location>
</feature>
<dbReference type="Pfam" id="PF01145">
    <property type="entry name" value="Band_7"/>
    <property type="match status" value="1"/>
</dbReference>
<keyword evidence="7" id="KW-0175">Coiled coil</keyword>
<reference evidence="10" key="1">
    <citation type="submission" date="2015-03" db="EMBL/GenBank/DDBJ databases">
        <title>Draft genome sequence of Mizugakiibacter sediminis skMP5.</title>
        <authorList>
            <person name="Watanabe T."/>
            <person name="Kojima H."/>
            <person name="Fukui M."/>
        </authorList>
    </citation>
    <scope>NUCLEOTIDE SEQUENCE</scope>
    <source>
        <strain evidence="10">SkMP5</strain>
    </source>
</reference>
<dbReference type="SMART" id="SM00244">
    <property type="entry name" value="PHB"/>
    <property type="match status" value="1"/>
</dbReference>
<accession>A0A0K8QL38</accession>
<comment type="function">
    <text evidence="6">HflC and HflK could encode or regulate a protease.</text>
</comment>
<dbReference type="Gene3D" id="3.30.479.30">
    <property type="entry name" value="Band 7 domain"/>
    <property type="match status" value="1"/>
</dbReference>
<dbReference type="SUPFAM" id="SSF117892">
    <property type="entry name" value="Band 7/SPFH domain"/>
    <property type="match status" value="1"/>
</dbReference>
<evidence type="ECO:0000256" key="4">
    <source>
        <dbReference type="ARBA" id="ARBA00022989"/>
    </source>
</evidence>
<comment type="similarity">
    <text evidence="2 6">Belongs to the band 7/mec-2 family. HflK subfamily.</text>
</comment>
<evidence type="ECO:0000256" key="8">
    <source>
        <dbReference type="SAM" id="MobiDB-lite"/>
    </source>
</evidence>
<dbReference type="Proteomes" id="UP000253740">
    <property type="component" value="Unassembled WGS sequence"/>
</dbReference>
<dbReference type="OrthoDB" id="9779595at2"/>
<gene>
    <name evidence="10" type="ORF">MBSD_0200</name>
    <name evidence="11" type="ORF">MBSD_n0710</name>
</gene>
<protein>
    <recommendedName>
        <fullName evidence="6">Protein HflK</fullName>
    </recommendedName>
</protein>
<evidence type="ECO:0000259" key="9">
    <source>
        <dbReference type="SMART" id="SM00244"/>
    </source>
</evidence>
<keyword evidence="12" id="KW-1185">Reference proteome</keyword>
<dbReference type="InterPro" id="IPR001107">
    <property type="entry name" value="Band_7"/>
</dbReference>
<dbReference type="EMBL" id="DF952378">
    <property type="protein sequence ID" value="GAN43691.1"/>
    <property type="molecule type" value="Genomic_DNA"/>
</dbReference>
<dbReference type="InterPro" id="IPR050710">
    <property type="entry name" value="Band7/mec-2_domain"/>
</dbReference>
<evidence type="ECO:0000256" key="1">
    <source>
        <dbReference type="ARBA" id="ARBA00004167"/>
    </source>
</evidence>
<dbReference type="PANTHER" id="PTHR43327:SF2">
    <property type="entry name" value="MODULATOR OF FTSH PROTEASE HFLK"/>
    <property type="match status" value="1"/>
</dbReference>
<evidence type="ECO:0000256" key="7">
    <source>
        <dbReference type="SAM" id="Coils"/>
    </source>
</evidence>
<dbReference type="InterPro" id="IPR020980">
    <property type="entry name" value="Membrane_HflK_N"/>
</dbReference>
<evidence type="ECO:0000313" key="12">
    <source>
        <dbReference type="Proteomes" id="UP000253740"/>
    </source>
</evidence>
<comment type="subcellular location">
    <subcellularLocation>
        <location evidence="1">Membrane</location>
        <topology evidence="1">Single-pass membrane protein</topology>
    </subcellularLocation>
</comment>
<evidence type="ECO:0000256" key="5">
    <source>
        <dbReference type="ARBA" id="ARBA00023136"/>
    </source>
</evidence>
<dbReference type="AlphaFoldDB" id="A0A0K8QL38"/>
<evidence type="ECO:0000256" key="2">
    <source>
        <dbReference type="ARBA" id="ARBA00006971"/>
    </source>
</evidence>
<dbReference type="NCBIfam" id="TIGR01933">
    <property type="entry name" value="hflK"/>
    <property type="match status" value="1"/>
</dbReference>
<dbReference type="EMBL" id="DF970160">
    <property type="protein sequence ID" value="GAP65421.1"/>
    <property type="molecule type" value="Genomic_DNA"/>
</dbReference>
<feature type="region of interest" description="Disordered" evidence="8">
    <location>
        <begin position="319"/>
        <end position="344"/>
    </location>
</feature>
<dbReference type="InterPro" id="IPR010201">
    <property type="entry name" value="HflK"/>
</dbReference>
<keyword evidence="5 6" id="KW-0472">Membrane</keyword>
<comment type="subunit">
    <text evidence="6">HflC and HflK may interact to form a multimeric complex.</text>
</comment>
<sequence>MPWNEPGGNPRDPWGGGNRGPDLERSLRRLRERFGRLGGGGGLFSILLALALALVLVDSFTVINARQVGVVLRFGRFERVLPPGFHLKFPRPIEAVTKVETTQVKSVSDQVRMITNDENIVLVDFNVQFQVSDARKYLFSMRDPEDTLRQAAEAAVRSVVGANTMDTILSAQGAELVSKTRDALQKTLDGYDCGLTVTEVNFQNVSPPQEVKAAFDDVNNAREDKQRIENEAQAYASKVVPEARGEAARITAEAQGYKAERVATAEGEAARFEQILQQYRAAPDVTKRRLWLETVEKVLAGTTKVIDGSRGKNLIYLQPEGGAAPGAAPAATGTASVSAPGDKP</sequence>
<dbReference type="InterPro" id="IPR036013">
    <property type="entry name" value="Band_7/SPFH_dom_sf"/>
</dbReference>
<organism evidence="11">
    <name type="scientific">Mizugakiibacter sediminis</name>
    <dbReference type="NCBI Taxonomy" id="1475481"/>
    <lineage>
        <taxon>Bacteria</taxon>
        <taxon>Pseudomonadati</taxon>
        <taxon>Pseudomonadota</taxon>
        <taxon>Gammaproteobacteria</taxon>
        <taxon>Lysobacterales</taxon>
        <taxon>Rhodanobacteraceae</taxon>
        <taxon>Mizugakiibacter</taxon>
    </lineage>
</organism>
<keyword evidence="4 6" id="KW-1133">Transmembrane helix</keyword>
<dbReference type="Pfam" id="PF12221">
    <property type="entry name" value="HflK_N"/>
    <property type="match status" value="1"/>
</dbReference>
<dbReference type="CDD" id="cd03404">
    <property type="entry name" value="SPFH_HflK"/>
    <property type="match status" value="1"/>
</dbReference>
<evidence type="ECO:0000256" key="6">
    <source>
        <dbReference type="RuleBase" id="RU364113"/>
    </source>
</evidence>
<dbReference type="STRING" id="1475481.GCA_000953855_00720"/>
<evidence type="ECO:0000313" key="10">
    <source>
        <dbReference type="EMBL" id="GAN43691.1"/>
    </source>
</evidence>
<dbReference type="GO" id="GO:0016020">
    <property type="term" value="C:membrane"/>
    <property type="evidence" value="ECO:0007669"/>
    <property type="project" value="UniProtKB-SubCell"/>
</dbReference>
<name>A0A0K8QL38_9GAMM</name>
<keyword evidence="3 6" id="KW-0812">Transmembrane</keyword>
<reference evidence="11" key="2">
    <citation type="submission" date="2015-08" db="EMBL/GenBank/DDBJ databases">
        <title>Complete DNA Sequence of Pseudomonas syringae pv. actinidiae, the Causal Agent of Kiwifruit Canker Disease.</title>
        <authorList>
            <person name="Rikkerink E.H.A."/>
            <person name="Fineran P.C."/>
        </authorList>
    </citation>
    <scope>NUCLEOTIDE SEQUENCE</scope>
    <source>
        <strain evidence="11">SkMP5</strain>
    </source>
</reference>
<feature type="coiled-coil region" evidence="7">
    <location>
        <begin position="211"/>
        <end position="238"/>
    </location>
</feature>
<dbReference type="PANTHER" id="PTHR43327">
    <property type="entry name" value="STOMATIN-LIKE PROTEIN 2, MITOCHONDRIAL"/>
    <property type="match status" value="1"/>
</dbReference>